<sequence>MNRISSSMLNSSALQNLQRSQSDMYEAQRKTASGKIADDLKGYGKDTQAIVSMDRTRAKLESHIEASKELNVRLNIQDAQIGRAADAVADLRENLTTSLALGDLTEVMAYVNSAFSDVKSAFNTTFNGSYVFGGTASNAEPIQADSLADMAANPLTDSINQDGSEVRIRVSESRVVTAAPLAKDAATDMMNLLRDLQIFEDGVDGPFTDNPSEAQKQAIQSAILGLDSVYEGMLEVQSKNGQVMNQTDTLIERQQSQADLLANMTAGMTDADLAQVAVELNQAQIQFQATASIFSTIQSLSLVDYLR</sequence>
<dbReference type="SUPFAM" id="SSF64518">
    <property type="entry name" value="Phase 1 flagellin"/>
    <property type="match status" value="1"/>
</dbReference>
<dbReference type="EMBL" id="JBHSSW010000009">
    <property type="protein sequence ID" value="MFC6198216.1"/>
    <property type="molecule type" value="Genomic_DNA"/>
</dbReference>
<dbReference type="Pfam" id="PF00669">
    <property type="entry name" value="Flagellin_N"/>
    <property type="match status" value="1"/>
</dbReference>
<feature type="region of interest" description="Disordered" evidence="4">
    <location>
        <begin position="1"/>
        <end position="30"/>
    </location>
</feature>
<keyword evidence="7" id="KW-0282">Flagellum</keyword>
<feature type="domain" description="Flagellin C-terminal" evidence="6">
    <location>
        <begin position="227"/>
        <end position="306"/>
    </location>
</feature>
<accession>A0ABW1SAB1</accession>
<evidence type="ECO:0000259" key="5">
    <source>
        <dbReference type="Pfam" id="PF00669"/>
    </source>
</evidence>
<comment type="similarity">
    <text evidence="1 3">Belongs to the bacterial flagellin family.</text>
</comment>
<keyword evidence="2 3" id="KW-0975">Bacterial flagellum</keyword>
<evidence type="ECO:0000256" key="3">
    <source>
        <dbReference type="RuleBase" id="RU362073"/>
    </source>
</evidence>
<dbReference type="PANTHER" id="PTHR42792">
    <property type="entry name" value="FLAGELLIN"/>
    <property type="match status" value="1"/>
</dbReference>
<keyword evidence="8" id="KW-1185">Reference proteome</keyword>
<evidence type="ECO:0000313" key="8">
    <source>
        <dbReference type="Proteomes" id="UP001596303"/>
    </source>
</evidence>
<dbReference type="Gene3D" id="1.20.1330.10">
    <property type="entry name" value="f41 fragment of flagellin, N-terminal domain"/>
    <property type="match status" value="1"/>
</dbReference>
<reference evidence="8" key="1">
    <citation type="journal article" date="2019" name="Int. J. Syst. Evol. Microbiol.">
        <title>The Global Catalogue of Microorganisms (GCM) 10K type strain sequencing project: providing services to taxonomists for standard genome sequencing and annotation.</title>
        <authorList>
            <consortium name="The Broad Institute Genomics Platform"/>
            <consortium name="The Broad Institute Genome Sequencing Center for Infectious Disease"/>
            <person name="Wu L."/>
            <person name="Ma J."/>
        </authorList>
    </citation>
    <scope>NUCLEOTIDE SEQUENCE [LARGE SCALE GENOMIC DNA]</scope>
    <source>
        <strain evidence="8">CGMCC-1.15741</strain>
    </source>
</reference>
<comment type="function">
    <text evidence="3">Flagellin is the subunit protein which polymerizes to form the filaments of bacterial flagella.</text>
</comment>
<evidence type="ECO:0000256" key="2">
    <source>
        <dbReference type="ARBA" id="ARBA00023143"/>
    </source>
</evidence>
<protein>
    <recommendedName>
        <fullName evidence="3">Flagellin</fullName>
    </recommendedName>
</protein>
<dbReference type="InterPro" id="IPR001492">
    <property type="entry name" value="Flagellin"/>
</dbReference>
<evidence type="ECO:0000256" key="4">
    <source>
        <dbReference type="SAM" id="MobiDB-lite"/>
    </source>
</evidence>
<evidence type="ECO:0000256" key="1">
    <source>
        <dbReference type="ARBA" id="ARBA00005709"/>
    </source>
</evidence>
<comment type="subcellular location">
    <subcellularLocation>
        <location evidence="3">Secreted</location>
    </subcellularLocation>
    <subcellularLocation>
        <location evidence="3">Bacterial flagellum</location>
    </subcellularLocation>
</comment>
<gene>
    <name evidence="7" type="ORF">ACFQDM_09005</name>
</gene>
<evidence type="ECO:0000259" key="6">
    <source>
        <dbReference type="Pfam" id="PF00700"/>
    </source>
</evidence>
<dbReference type="Proteomes" id="UP001596303">
    <property type="component" value="Unassembled WGS sequence"/>
</dbReference>
<dbReference type="Pfam" id="PF00700">
    <property type="entry name" value="Flagellin_C"/>
    <property type="match status" value="1"/>
</dbReference>
<dbReference type="InterPro" id="IPR046358">
    <property type="entry name" value="Flagellin_C"/>
</dbReference>
<proteinExistence type="inferred from homology"/>
<organism evidence="7 8">
    <name type="scientific">Ponticaulis profundi</name>
    <dbReference type="NCBI Taxonomy" id="2665222"/>
    <lineage>
        <taxon>Bacteria</taxon>
        <taxon>Pseudomonadati</taxon>
        <taxon>Pseudomonadota</taxon>
        <taxon>Alphaproteobacteria</taxon>
        <taxon>Hyphomonadales</taxon>
        <taxon>Hyphomonadaceae</taxon>
        <taxon>Ponticaulis</taxon>
    </lineage>
</organism>
<comment type="caution">
    <text evidence="7">The sequence shown here is derived from an EMBL/GenBank/DDBJ whole genome shotgun (WGS) entry which is preliminary data.</text>
</comment>
<dbReference type="InterPro" id="IPR001029">
    <property type="entry name" value="Flagellin_N"/>
</dbReference>
<dbReference type="PANTHER" id="PTHR42792:SF1">
    <property type="entry name" value="FLAGELLAR HOOK-ASSOCIATED PROTEIN 3"/>
    <property type="match status" value="1"/>
</dbReference>
<dbReference type="RefSeq" id="WP_377378268.1">
    <property type="nucleotide sequence ID" value="NZ_JBHSSW010000009.1"/>
</dbReference>
<name>A0ABW1SAB1_9PROT</name>
<feature type="compositionally biased region" description="Polar residues" evidence="4">
    <location>
        <begin position="1"/>
        <end position="23"/>
    </location>
</feature>
<evidence type="ECO:0000313" key="7">
    <source>
        <dbReference type="EMBL" id="MFC6198216.1"/>
    </source>
</evidence>
<keyword evidence="7" id="KW-0969">Cilium</keyword>
<keyword evidence="7" id="KW-0966">Cell projection</keyword>
<keyword evidence="3" id="KW-0964">Secreted</keyword>
<feature type="domain" description="Flagellin N-terminal" evidence="5">
    <location>
        <begin position="4"/>
        <end position="135"/>
    </location>
</feature>